<name>A0A1Q8TA24_9GAMM</name>
<evidence type="ECO:0000256" key="1">
    <source>
        <dbReference type="SAM" id="Phobius"/>
    </source>
</evidence>
<feature type="transmembrane region" description="Helical" evidence="1">
    <location>
        <begin position="106"/>
        <end position="130"/>
    </location>
</feature>
<keyword evidence="1" id="KW-1133">Transmembrane helix</keyword>
<dbReference type="Proteomes" id="UP000186806">
    <property type="component" value="Unassembled WGS sequence"/>
</dbReference>
<keyword evidence="3" id="KW-1185">Reference proteome</keyword>
<evidence type="ECO:0000313" key="2">
    <source>
        <dbReference type="EMBL" id="OLO10526.1"/>
    </source>
</evidence>
<gene>
    <name evidence="2" type="ORF">BTW10_14330</name>
</gene>
<feature type="transmembrane region" description="Helical" evidence="1">
    <location>
        <begin position="54"/>
        <end position="75"/>
    </location>
</feature>
<feature type="transmembrane region" description="Helical" evidence="1">
    <location>
        <begin position="142"/>
        <end position="160"/>
    </location>
</feature>
<dbReference type="AlphaFoldDB" id="A0A1Q8TA24"/>
<dbReference type="SUPFAM" id="SSF53649">
    <property type="entry name" value="Alkaline phosphatase-like"/>
    <property type="match status" value="1"/>
</dbReference>
<organism evidence="2 3">
    <name type="scientific">Chromohalobacter japonicus</name>
    <dbReference type="NCBI Taxonomy" id="223900"/>
    <lineage>
        <taxon>Bacteria</taxon>
        <taxon>Pseudomonadati</taxon>
        <taxon>Pseudomonadota</taxon>
        <taxon>Gammaproteobacteria</taxon>
        <taxon>Oceanospirillales</taxon>
        <taxon>Halomonadaceae</taxon>
        <taxon>Chromohalobacter</taxon>
    </lineage>
</organism>
<dbReference type="STRING" id="223900.GCA_000821045_02827"/>
<sequence length="525" mass="57288">MVRWWLTLLLVNAALIATAIPRLGSTAMPWLALEGLILVGVLSLWPRKRLARRLVAYASATLIVLALACALGDTITQEIQGRPLNLYLDPSQVPILLELLRDNLGLPVSIALVTATLLALLAIGLGLGHLLASLPHHGAPRCCAWGTLVLGVGLALLGLWRDMEPVGTPGITLLTEQATRAYETRASLRDFDARLSTRESPLDAPGGQPLPGLAKTDVILAFVESYGMAALEREPFAGPVNARLDAMAEAFAQAGLSVASGRVSSPTLGGQSRLAHASVLSGLWVSSPLRYARLLESPRATLIDDFERTGHTSVAMMPAIYRDWPAGRRLGYDEIHDDARLDYRGPRLGWVTIPDQFVWHRLRQVRREHRNPLFAELALISSHAPWVPVIEPLPWDALDDGHAFTRWKGEGSDFLELWGDNDGMRQRYGPALAYSLAVAGEYAARYVNDETLMILLGDHQAAPGMLGFTPDREVPVHVISGDPDLIAPLLEHGFQHGMQPSHDKPARSMAELRGLLHRLYGVEAN</sequence>
<comment type="caution">
    <text evidence="2">The sequence shown here is derived from an EMBL/GenBank/DDBJ whole genome shotgun (WGS) entry which is preliminary data.</text>
</comment>
<dbReference type="RefSeq" id="WP_075369978.1">
    <property type="nucleotide sequence ID" value="NZ_MSDQ01000033.1"/>
</dbReference>
<keyword evidence="1" id="KW-0812">Transmembrane</keyword>
<feature type="transmembrane region" description="Helical" evidence="1">
    <location>
        <begin position="29"/>
        <end position="45"/>
    </location>
</feature>
<dbReference type="Gene3D" id="3.40.720.10">
    <property type="entry name" value="Alkaline Phosphatase, subunit A"/>
    <property type="match status" value="1"/>
</dbReference>
<keyword evidence="1" id="KW-0472">Membrane</keyword>
<reference evidence="2 3" key="1">
    <citation type="submission" date="2016-12" db="EMBL/GenBank/DDBJ databases">
        <title>Draft genome sequences of strains Salinicola socius SMB35, Salinicola sp. MH3R3-1 and Chromohalobacter sp. SMB17 from the Verkhnekamsk potash mining region of Russia.</title>
        <authorList>
            <person name="Mavrodi D.V."/>
            <person name="Olsson B.E."/>
            <person name="Korsakova E.S."/>
            <person name="Pyankova A."/>
            <person name="Mavrodi O.V."/>
            <person name="Plotnikova E.G."/>
        </authorList>
    </citation>
    <scope>NUCLEOTIDE SEQUENCE [LARGE SCALE GENOMIC DNA]</scope>
    <source>
        <strain evidence="2 3">SMB17</strain>
    </source>
</reference>
<evidence type="ECO:0008006" key="4">
    <source>
        <dbReference type="Google" id="ProtNLM"/>
    </source>
</evidence>
<dbReference type="InterPro" id="IPR017850">
    <property type="entry name" value="Alkaline_phosphatase_core_sf"/>
</dbReference>
<accession>A0A1Q8TA24</accession>
<evidence type="ECO:0000313" key="3">
    <source>
        <dbReference type="Proteomes" id="UP000186806"/>
    </source>
</evidence>
<protein>
    <recommendedName>
        <fullName evidence="4">Sulfatase</fullName>
    </recommendedName>
</protein>
<dbReference type="EMBL" id="MSDQ01000033">
    <property type="protein sequence ID" value="OLO10526.1"/>
    <property type="molecule type" value="Genomic_DNA"/>
</dbReference>
<proteinExistence type="predicted"/>